<comment type="caution">
    <text evidence="2">The sequence shown here is derived from an EMBL/GenBank/DDBJ whole genome shotgun (WGS) entry which is preliminary data.</text>
</comment>
<feature type="transmembrane region" description="Helical" evidence="1">
    <location>
        <begin position="561"/>
        <end position="584"/>
    </location>
</feature>
<feature type="transmembrane region" description="Helical" evidence="1">
    <location>
        <begin position="196"/>
        <end position="215"/>
    </location>
</feature>
<keyword evidence="1" id="KW-0472">Membrane</keyword>
<feature type="transmembrane region" description="Helical" evidence="1">
    <location>
        <begin position="733"/>
        <end position="760"/>
    </location>
</feature>
<feature type="transmembrane region" description="Helical" evidence="1">
    <location>
        <begin position="348"/>
        <end position="370"/>
    </location>
</feature>
<name>A0A812BNE5_ACAPH</name>
<dbReference type="Proteomes" id="UP000597762">
    <property type="component" value="Unassembled WGS sequence"/>
</dbReference>
<organism evidence="2 3">
    <name type="scientific">Acanthosepion pharaonis</name>
    <name type="common">Pharaoh cuttlefish</name>
    <name type="synonym">Sepia pharaonis</name>
    <dbReference type="NCBI Taxonomy" id="158019"/>
    <lineage>
        <taxon>Eukaryota</taxon>
        <taxon>Metazoa</taxon>
        <taxon>Spiralia</taxon>
        <taxon>Lophotrochozoa</taxon>
        <taxon>Mollusca</taxon>
        <taxon>Cephalopoda</taxon>
        <taxon>Coleoidea</taxon>
        <taxon>Decapodiformes</taxon>
        <taxon>Sepiida</taxon>
        <taxon>Sepiina</taxon>
        <taxon>Sepiidae</taxon>
        <taxon>Acanthosepion</taxon>
    </lineage>
</organism>
<feature type="transmembrane region" description="Helical" evidence="1">
    <location>
        <begin position="791"/>
        <end position="808"/>
    </location>
</feature>
<dbReference type="EMBL" id="CAHIKZ030000724">
    <property type="protein sequence ID" value="CAE1235622.1"/>
    <property type="molecule type" value="Genomic_DNA"/>
</dbReference>
<feature type="transmembrane region" description="Helical" evidence="1">
    <location>
        <begin position="820"/>
        <end position="840"/>
    </location>
</feature>
<reference evidence="2" key="1">
    <citation type="submission" date="2021-01" db="EMBL/GenBank/DDBJ databases">
        <authorList>
            <person name="Li R."/>
            <person name="Bekaert M."/>
        </authorList>
    </citation>
    <scope>NUCLEOTIDE SEQUENCE</scope>
    <source>
        <strain evidence="2">Farmed</strain>
    </source>
</reference>
<feature type="transmembrane region" description="Helical" evidence="1">
    <location>
        <begin position="126"/>
        <end position="148"/>
    </location>
</feature>
<accession>A0A812BNE5</accession>
<feature type="transmembrane region" description="Helical" evidence="1">
    <location>
        <begin position="694"/>
        <end position="713"/>
    </location>
</feature>
<sequence>MLCSFFCSAIPYLCCCIIPLSSCFCPSSVAARLILSWLSHSVHAYNIRVAVLFPLLSILLQSSPSDFGLYHSISRFLLHSIMPLYYLFLRVLLHHTLVAASLSMSLQNLKRFVLTILVLVHHTKPVTSFIITSFLIHCFLSLLFVPFISGCTFSVHRNCCLVSPYCIADPFHCVLALLRYSFLVAPFRSCSVADPIHCALVVFLYSILGCTIPYLDCCSIPFCPSSVAARFPCVVAVSILGCTIPFSPCSVPSCRHHSISGLLHHSTLRLLLHSIKFLLGCPILSWLHHTITGLLHHTITGLLHHSIQSMLCSFFCSAIPYLCCCIIPLSSCSVALILSWLTSNCCLVSPYCIADPFHCVLALFFSFSWLHHSDHALLLIQSIVLLSCFSIPFLAAPFHILIAVAFHSVHPLLLLVSLCVVVVSILGCTIPFSPCSVPSCRHHSISGLLHHSTLRLLLHSINIPFCPSSVAARFPCVVAVSILGCTIPFSPCSVPSCRHHSISGLLHHSTLRLLLHSIKFLLGCPILSWLHHTITGLLHHTITGLLHHSIQSMLCSFFCSAIPYLCCCIIPLSSCSVALILSWLYHIISGLLYYSLLSILLQSIVLLHCCSIYSWLYHSSMSSLCCCSIPLCCCSIHPWTMNSILSMPCSCCCPLSSCCVALFHHTVLLIHSIVSLLYSFLAAPFRSCSVADPIHCALVVFLYSILGCTIPYLDCCRITFCPSPVAAQFPCVVAVSILGCTISYLGCCSIPLCSCCVLFISRWTIPLCSCSVHFRMYHFITGLLHHSTLRLLLHSIKFLLGCPILSWLHHTITGLLHHSIQSMLCSFFALPFHIWVAASFH</sequence>
<feature type="transmembrane region" description="Helical" evidence="1">
    <location>
        <begin position="376"/>
        <end position="405"/>
    </location>
</feature>
<evidence type="ECO:0000313" key="2">
    <source>
        <dbReference type="EMBL" id="CAE1235622.1"/>
    </source>
</evidence>
<dbReference type="AlphaFoldDB" id="A0A812BNE5"/>
<gene>
    <name evidence="2" type="ORF">SPHA_19913</name>
</gene>
<evidence type="ECO:0000256" key="1">
    <source>
        <dbReference type="SAM" id="Phobius"/>
    </source>
</evidence>
<keyword evidence="1" id="KW-1133">Transmembrane helix</keyword>
<feature type="transmembrane region" description="Helical" evidence="1">
    <location>
        <begin position="412"/>
        <end position="432"/>
    </location>
</feature>
<evidence type="ECO:0000313" key="3">
    <source>
        <dbReference type="Proteomes" id="UP000597762"/>
    </source>
</evidence>
<feature type="transmembrane region" description="Helical" evidence="1">
    <location>
        <begin position="46"/>
        <end position="63"/>
    </location>
</feature>
<feature type="transmembrane region" description="Helical" evidence="1">
    <location>
        <begin position="662"/>
        <end position="682"/>
    </location>
</feature>
<keyword evidence="1" id="KW-0812">Transmembrane</keyword>
<protein>
    <submittedName>
        <fullName evidence="2">Uncharacterized protein</fullName>
    </submittedName>
</protein>
<feature type="transmembrane region" description="Helical" evidence="1">
    <location>
        <begin position="318"/>
        <end position="341"/>
    </location>
</feature>
<feature type="transmembrane region" description="Helical" evidence="1">
    <location>
        <begin position="84"/>
        <end position="106"/>
    </location>
</feature>
<proteinExistence type="predicted"/>
<keyword evidence="3" id="KW-1185">Reference proteome</keyword>